<comment type="caution">
    <text evidence="3">The sequence shown here is derived from an EMBL/GenBank/DDBJ whole genome shotgun (WGS) entry which is preliminary data.</text>
</comment>
<dbReference type="EMBL" id="QHJG01000021">
    <property type="protein sequence ID" value="PWY55246.1"/>
    <property type="molecule type" value="Genomic_DNA"/>
</dbReference>
<dbReference type="EMBL" id="RZGX01000003">
    <property type="protein sequence ID" value="RUR25328.1"/>
    <property type="molecule type" value="Genomic_DNA"/>
</dbReference>
<reference evidence="4 6" key="2">
    <citation type="submission" date="2018-12" db="EMBL/GenBank/DDBJ databases">
        <title>Legionella sp,whole genome shotgun sequence.</title>
        <authorList>
            <person name="Wu H."/>
        </authorList>
    </citation>
    <scope>NUCLEOTIDE SEQUENCE [LARGE SCALE GENOMIC DNA]</scope>
    <source>
        <strain evidence="6">km489</strain>
        <strain evidence="4">Km489</strain>
    </source>
</reference>
<evidence type="ECO:0000313" key="4">
    <source>
        <dbReference type="EMBL" id="RUR25328.1"/>
    </source>
</evidence>
<feature type="region of interest" description="Disordered" evidence="2">
    <location>
        <begin position="68"/>
        <end position="88"/>
    </location>
</feature>
<keyword evidence="1" id="KW-0175">Coiled coil</keyword>
<feature type="coiled-coil region" evidence="1">
    <location>
        <begin position="17"/>
        <end position="55"/>
    </location>
</feature>
<name>A0A317U3B2_9GAMM</name>
<keyword evidence="6" id="KW-1185">Reference proteome</keyword>
<evidence type="ECO:0000256" key="2">
    <source>
        <dbReference type="SAM" id="MobiDB-lite"/>
    </source>
</evidence>
<reference evidence="3 5" key="1">
    <citation type="submission" date="2018-05" db="EMBL/GenBank/DDBJ databases">
        <title>Legionella qingyii sp.nov., whole genome shotgun sequence.</title>
        <authorList>
            <person name="Wu H."/>
            <person name="Zhu Q."/>
            <person name="Hu C."/>
        </authorList>
    </citation>
    <scope>NUCLEOTIDE SEQUENCE [LARGE SCALE GENOMIC DNA]</scope>
    <source>
        <strain evidence="3 5">HEB18</strain>
    </source>
</reference>
<dbReference type="Proteomes" id="UP000287374">
    <property type="component" value="Unassembled WGS sequence"/>
</dbReference>
<organism evidence="3 5">
    <name type="scientific">Legionella qingyii</name>
    <dbReference type="NCBI Taxonomy" id="2184757"/>
    <lineage>
        <taxon>Bacteria</taxon>
        <taxon>Pseudomonadati</taxon>
        <taxon>Pseudomonadota</taxon>
        <taxon>Gammaproteobacteria</taxon>
        <taxon>Legionellales</taxon>
        <taxon>Legionellaceae</taxon>
        <taxon>Legionella</taxon>
    </lineage>
</organism>
<proteinExistence type="predicted"/>
<dbReference type="RefSeq" id="WP_110143235.1">
    <property type="nucleotide sequence ID" value="NZ_QHJG01000021.1"/>
</dbReference>
<dbReference type="AlphaFoldDB" id="A0A317U3B2"/>
<evidence type="ECO:0000313" key="5">
    <source>
        <dbReference type="Proteomes" id="UP000247152"/>
    </source>
</evidence>
<protein>
    <submittedName>
        <fullName evidence="3">Uncharacterized protein</fullName>
    </submittedName>
</protein>
<gene>
    <name evidence="3" type="ORF">DGG96_13835</name>
    <name evidence="4" type="ORF">ELY20_02400</name>
</gene>
<dbReference type="Proteomes" id="UP000247152">
    <property type="component" value="Unassembled WGS sequence"/>
</dbReference>
<dbReference type="OrthoDB" id="9933482at2"/>
<evidence type="ECO:0000256" key="1">
    <source>
        <dbReference type="SAM" id="Coils"/>
    </source>
</evidence>
<sequence length="88" mass="9856">MKIKERLIALENGIADVKSIQSELAEQNARLQFLIQKMEQELEQAEQAIDLKESTKVNNGILLSTHGLMNQPKQVVSEHPMPPTPPTP</sequence>
<accession>A0A317U3B2</accession>
<evidence type="ECO:0000313" key="6">
    <source>
        <dbReference type="Proteomes" id="UP000287374"/>
    </source>
</evidence>
<evidence type="ECO:0000313" key="3">
    <source>
        <dbReference type="EMBL" id="PWY55246.1"/>
    </source>
</evidence>